<reference evidence="1" key="1">
    <citation type="journal article" date="2022" name="Environ. Microbiol.">
        <title>Geoalkalibacter halelectricus SAP #1 sp. nov. possessing extracellular electron transfer and mineral#reducing capabilities from a haloalkaline environment.</title>
        <authorList>
            <person name="Yadav S."/>
            <person name="Singh R."/>
            <person name="Sundharam S.S."/>
            <person name="Chaudhary S."/>
            <person name="Krishnamurthi S."/>
            <person name="Patil S.A."/>
        </authorList>
    </citation>
    <scope>NUCLEOTIDE SEQUENCE</scope>
    <source>
        <strain evidence="1">SAP-1</strain>
    </source>
</reference>
<dbReference type="PANTHER" id="PTHR30087">
    <property type="entry name" value="INNER MEMBRANE PROTEIN"/>
    <property type="match status" value="1"/>
</dbReference>
<dbReference type="InterPro" id="IPR007553">
    <property type="entry name" value="2-thiour_desulf"/>
</dbReference>
<name>A0ABY5ZH22_9BACT</name>
<organism evidence="1 2">
    <name type="scientific">Geoalkalibacter halelectricus</name>
    <dbReference type="NCBI Taxonomy" id="2847045"/>
    <lineage>
        <taxon>Bacteria</taxon>
        <taxon>Pseudomonadati</taxon>
        <taxon>Thermodesulfobacteriota</taxon>
        <taxon>Desulfuromonadia</taxon>
        <taxon>Desulfuromonadales</taxon>
        <taxon>Geoalkalibacteraceae</taxon>
        <taxon>Geoalkalibacter</taxon>
    </lineage>
</organism>
<evidence type="ECO:0000313" key="2">
    <source>
        <dbReference type="Proteomes" id="UP001060414"/>
    </source>
</evidence>
<evidence type="ECO:0000313" key="1">
    <source>
        <dbReference type="EMBL" id="UWZ78452.1"/>
    </source>
</evidence>
<dbReference type="EMBL" id="CP092109">
    <property type="protein sequence ID" value="UWZ78452.1"/>
    <property type="molecule type" value="Genomic_DNA"/>
</dbReference>
<proteinExistence type="predicted"/>
<keyword evidence="2" id="KW-1185">Reference proteome</keyword>
<dbReference type="Proteomes" id="UP001060414">
    <property type="component" value="Chromosome"/>
</dbReference>
<sequence>MSQPILVSACLLGLQTRYDGASKNHPGVQDWLSRHQRIPVPVCPEQLAGLPTPRSRTFFQAGAGHEVLEGSAQVVSEHGDERTAVFLRGARETLKIARLCGCRQALLKERSPSCGVHEVYCGEEKITGLGVAAALLQRSGIEVFSEEDLDAIQT</sequence>
<accession>A0ABY5ZH22</accession>
<dbReference type="PANTHER" id="PTHR30087:SF1">
    <property type="entry name" value="HYPOTHETICAL CYTOSOLIC PROTEIN"/>
    <property type="match status" value="1"/>
</dbReference>
<dbReference type="RefSeq" id="WP_260746804.1">
    <property type="nucleotide sequence ID" value="NZ_CP092109.1"/>
</dbReference>
<gene>
    <name evidence="1" type="ORF">L9S41_12235</name>
</gene>
<protein>
    <submittedName>
        <fullName evidence="1">DUF523 domain-containing protein</fullName>
    </submittedName>
</protein>
<dbReference type="Pfam" id="PF04463">
    <property type="entry name" value="2-thiour_desulf"/>
    <property type="match status" value="1"/>
</dbReference>